<evidence type="ECO:0000259" key="4">
    <source>
        <dbReference type="PROSITE" id="PS51000"/>
    </source>
</evidence>
<keyword evidence="6" id="KW-1185">Reference proteome</keyword>
<gene>
    <name evidence="5" type="ORF">GI584_18555</name>
</gene>
<accession>A0A5Q2TLT4</accession>
<evidence type="ECO:0000256" key="2">
    <source>
        <dbReference type="ARBA" id="ARBA00023125"/>
    </source>
</evidence>
<dbReference type="InterPro" id="IPR037171">
    <property type="entry name" value="NagB/RpiA_transferase-like"/>
</dbReference>
<sequence>MKKTLNRRQYKIYNLLKIEEDVKVNDLAKKFNVAEMTIRRDLEKLEDQGLVKRTFGGAILSANTDITFNHRKTLYVKEKQSIGYSAAQYIQNGDSIFVDAGTTTSHLPRYLSNNLAISLVTNGVNIVSHIHDSNKEKILLGGIYRDSTRSLVGPITQSHLENLYFDKAFLSASGFSVEKGFTNSNSLEVQIKQKVMKQSNEVNLLIDSSKFEKNYLHKIGDLHDIHRIFTEKMPPDSQKIVIKKLGVELVICDSFLQ</sequence>
<dbReference type="InterPro" id="IPR036390">
    <property type="entry name" value="WH_DNA-bd_sf"/>
</dbReference>
<evidence type="ECO:0000256" key="3">
    <source>
        <dbReference type="ARBA" id="ARBA00023163"/>
    </source>
</evidence>
<dbReference type="PANTHER" id="PTHR30363:SF44">
    <property type="entry name" value="AGA OPERON TRANSCRIPTIONAL REPRESSOR-RELATED"/>
    <property type="match status" value="1"/>
</dbReference>
<feature type="domain" description="HTH deoR-type" evidence="4">
    <location>
        <begin position="5"/>
        <end position="60"/>
    </location>
</feature>
<dbReference type="PANTHER" id="PTHR30363">
    <property type="entry name" value="HTH-TYPE TRANSCRIPTIONAL REGULATOR SRLR-RELATED"/>
    <property type="match status" value="1"/>
</dbReference>
<dbReference type="SUPFAM" id="SSF100950">
    <property type="entry name" value="NagB/RpiA/CoA transferase-like"/>
    <property type="match status" value="1"/>
</dbReference>
<dbReference type="GO" id="GO:0003677">
    <property type="term" value="F:DNA binding"/>
    <property type="evidence" value="ECO:0007669"/>
    <property type="project" value="UniProtKB-KW"/>
</dbReference>
<dbReference type="PRINTS" id="PR00037">
    <property type="entry name" value="HTHLACR"/>
</dbReference>
<dbReference type="RefSeq" id="WP_153792153.1">
    <property type="nucleotide sequence ID" value="NZ_CP045915.1"/>
</dbReference>
<dbReference type="Pfam" id="PF00455">
    <property type="entry name" value="DeoRC"/>
    <property type="match status" value="1"/>
</dbReference>
<reference evidence="5 6" key="1">
    <citation type="submission" date="2019-11" db="EMBL/GenBank/DDBJ databases">
        <title>Gracilibacillus salitolerans sp. nov., a moderate halophile isolated from a saline soil in northwest China.</title>
        <authorList>
            <person name="Gan L."/>
        </authorList>
    </citation>
    <scope>NUCLEOTIDE SEQUENCE [LARGE SCALE GENOMIC DNA]</scope>
    <source>
        <strain evidence="5 6">SCU50</strain>
    </source>
</reference>
<dbReference type="InterPro" id="IPR050313">
    <property type="entry name" value="Carb_Metab_HTH_regulators"/>
</dbReference>
<dbReference type="SUPFAM" id="SSF46785">
    <property type="entry name" value="Winged helix' DNA-binding domain"/>
    <property type="match status" value="1"/>
</dbReference>
<evidence type="ECO:0000313" key="6">
    <source>
        <dbReference type="Proteomes" id="UP000339690"/>
    </source>
</evidence>
<dbReference type="Gene3D" id="3.40.50.1360">
    <property type="match status" value="1"/>
</dbReference>
<proteinExistence type="predicted"/>
<name>A0A5Q2TLT4_9BACI</name>
<dbReference type="InterPro" id="IPR018356">
    <property type="entry name" value="Tscrpt_reg_HTH_DeoR_CS"/>
</dbReference>
<evidence type="ECO:0000256" key="1">
    <source>
        <dbReference type="ARBA" id="ARBA00023015"/>
    </source>
</evidence>
<protein>
    <submittedName>
        <fullName evidence="5">DeoR family transcriptional regulator</fullName>
    </submittedName>
</protein>
<dbReference type="GO" id="GO:0003700">
    <property type="term" value="F:DNA-binding transcription factor activity"/>
    <property type="evidence" value="ECO:0007669"/>
    <property type="project" value="InterPro"/>
</dbReference>
<dbReference type="SMART" id="SM01134">
    <property type="entry name" value="DeoRC"/>
    <property type="match status" value="1"/>
</dbReference>
<dbReference type="InterPro" id="IPR001034">
    <property type="entry name" value="DeoR_HTH"/>
</dbReference>
<dbReference type="SMART" id="SM00420">
    <property type="entry name" value="HTH_DEOR"/>
    <property type="match status" value="1"/>
</dbReference>
<dbReference type="Pfam" id="PF08220">
    <property type="entry name" value="HTH_DeoR"/>
    <property type="match status" value="1"/>
</dbReference>
<dbReference type="Gene3D" id="1.10.10.10">
    <property type="entry name" value="Winged helix-like DNA-binding domain superfamily/Winged helix DNA-binding domain"/>
    <property type="match status" value="1"/>
</dbReference>
<dbReference type="InterPro" id="IPR014036">
    <property type="entry name" value="DeoR-like_C"/>
</dbReference>
<dbReference type="Proteomes" id="UP000339690">
    <property type="component" value="Chromosome"/>
</dbReference>
<keyword evidence="3" id="KW-0804">Transcription</keyword>
<keyword evidence="1" id="KW-0805">Transcription regulation</keyword>
<organism evidence="5 6">
    <name type="scientific">Gracilibacillus salitolerans</name>
    <dbReference type="NCBI Taxonomy" id="2663022"/>
    <lineage>
        <taxon>Bacteria</taxon>
        <taxon>Bacillati</taxon>
        <taxon>Bacillota</taxon>
        <taxon>Bacilli</taxon>
        <taxon>Bacillales</taxon>
        <taxon>Bacillaceae</taxon>
        <taxon>Gracilibacillus</taxon>
    </lineage>
</organism>
<dbReference type="EMBL" id="CP045915">
    <property type="protein sequence ID" value="QGH35929.1"/>
    <property type="molecule type" value="Genomic_DNA"/>
</dbReference>
<evidence type="ECO:0000313" key="5">
    <source>
        <dbReference type="EMBL" id="QGH35929.1"/>
    </source>
</evidence>
<dbReference type="PROSITE" id="PS00894">
    <property type="entry name" value="HTH_DEOR_1"/>
    <property type="match status" value="1"/>
</dbReference>
<dbReference type="AlphaFoldDB" id="A0A5Q2TLT4"/>
<dbReference type="InterPro" id="IPR036388">
    <property type="entry name" value="WH-like_DNA-bd_sf"/>
</dbReference>
<dbReference type="KEGG" id="grc:GI584_18555"/>
<dbReference type="PROSITE" id="PS51000">
    <property type="entry name" value="HTH_DEOR_2"/>
    <property type="match status" value="1"/>
</dbReference>
<keyword evidence="2" id="KW-0238">DNA-binding</keyword>